<reference evidence="6" key="2">
    <citation type="submission" date="2021-04" db="EMBL/GenBank/DDBJ databases">
        <authorList>
            <person name="Gilroy R."/>
        </authorList>
    </citation>
    <scope>NUCLEOTIDE SEQUENCE</scope>
    <source>
        <strain evidence="6">ChiW7-2402</strain>
    </source>
</reference>
<dbReference type="InterPro" id="IPR036138">
    <property type="entry name" value="PBP_dimer_sf"/>
</dbReference>
<evidence type="ECO:0000256" key="3">
    <source>
        <dbReference type="ARBA" id="ARBA00023136"/>
    </source>
</evidence>
<reference evidence="6" key="1">
    <citation type="journal article" date="2021" name="PeerJ">
        <title>Extensive microbial diversity within the chicken gut microbiome revealed by metagenomics and culture.</title>
        <authorList>
            <person name="Gilroy R."/>
            <person name="Ravi A."/>
            <person name="Getino M."/>
            <person name="Pursley I."/>
            <person name="Horton D.L."/>
            <person name="Alikhan N.F."/>
            <person name="Baker D."/>
            <person name="Gharbi K."/>
            <person name="Hall N."/>
            <person name="Watson M."/>
            <person name="Adriaenssens E.M."/>
            <person name="Foster-Nyarko E."/>
            <person name="Jarju S."/>
            <person name="Secka A."/>
            <person name="Antonio M."/>
            <person name="Oren A."/>
            <person name="Chaudhuri R.R."/>
            <person name="La Ragione R."/>
            <person name="Hildebrand F."/>
            <person name="Pallen M.J."/>
        </authorList>
    </citation>
    <scope>NUCLEOTIDE SEQUENCE</scope>
    <source>
        <strain evidence="6">ChiW7-2402</strain>
    </source>
</reference>
<dbReference type="Gene3D" id="3.40.710.10">
    <property type="entry name" value="DD-peptidase/beta-lactamase superfamily"/>
    <property type="match status" value="1"/>
</dbReference>
<gene>
    <name evidence="6" type="ORF">H9964_00855</name>
</gene>
<evidence type="ECO:0000256" key="2">
    <source>
        <dbReference type="ARBA" id="ARBA00007171"/>
    </source>
</evidence>
<keyword evidence="3" id="KW-0472">Membrane</keyword>
<organism evidence="6 7">
    <name type="scientific">Candidatus Gallimonas intestinavium</name>
    <dbReference type="NCBI Taxonomy" id="2838603"/>
    <lineage>
        <taxon>Bacteria</taxon>
        <taxon>Bacillati</taxon>
        <taxon>Bacillota</taxon>
        <taxon>Clostridia</taxon>
        <taxon>Candidatus Gallimonas</taxon>
    </lineage>
</organism>
<dbReference type="GO" id="GO:0005886">
    <property type="term" value="C:plasma membrane"/>
    <property type="evidence" value="ECO:0007669"/>
    <property type="project" value="TreeGrafter"/>
</dbReference>
<dbReference type="Gene3D" id="3.30.450.330">
    <property type="match status" value="1"/>
</dbReference>
<dbReference type="InterPro" id="IPR050515">
    <property type="entry name" value="Beta-lactam/transpept"/>
</dbReference>
<dbReference type="InterPro" id="IPR001460">
    <property type="entry name" value="PCN-bd_Tpept"/>
</dbReference>
<evidence type="ECO:0000259" key="4">
    <source>
        <dbReference type="Pfam" id="PF00905"/>
    </source>
</evidence>
<dbReference type="GO" id="GO:0071555">
    <property type="term" value="P:cell wall organization"/>
    <property type="evidence" value="ECO:0007669"/>
    <property type="project" value="TreeGrafter"/>
</dbReference>
<comment type="subcellular location">
    <subcellularLocation>
        <location evidence="1">Membrane</location>
    </subcellularLocation>
</comment>
<comment type="caution">
    <text evidence="6">The sequence shown here is derived from an EMBL/GenBank/DDBJ whole genome shotgun (WGS) entry which is preliminary data.</text>
</comment>
<feature type="domain" description="Penicillin-binding protein transpeptidase" evidence="4">
    <location>
        <begin position="220"/>
        <end position="537"/>
    </location>
</feature>
<evidence type="ECO:0000256" key="1">
    <source>
        <dbReference type="ARBA" id="ARBA00004370"/>
    </source>
</evidence>
<dbReference type="Gene3D" id="3.90.1310.10">
    <property type="entry name" value="Penicillin-binding protein 2a (Domain 2)"/>
    <property type="match status" value="1"/>
</dbReference>
<dbReference type="AlphaFoldDB" id="A0A9D2JYA1"/>
<dbReference type="SUPFAM" id="SSF56519">
    <property type="entry name" value="Penicillin binding protein dimerisation domain"/>
    <property type="match status" value="1"/>
</dbReference>
<evidence type="ECO:0000313" key="6">
    <source>
        <dbReference type="EMBL" id="HIZ72110.1"/>
    </source>
</evidence>
<dbReference type="Proteomes" id="UP000824102">
    <property type="component" value="Unassembled WGS sequence"/>
</dbReference>
<name>A0A9D2JYA1_9FIRM</name>
<dbReference type="InterPro" id="IPR012338">
    <property type="entry name" value="Beta-lactam/transpept-like"/>
</dbReference>
<dbReference type="GO" id="GO:0008658">
    <property type="term" value="F:penicillin binding"/>
    <property type="evidence" value="ECO:0007669"/>
    <property type="project" value="InterPro"/>
</dbReference>
<sequence>MGRFLYVQLIWERDLIARAVDQWTRELPVLPERGAIYDRNGELLAGNTAAYTLYARANAVKEPEETARTLSSLLPLSYEVLLSKLRDRSQSEIVLVKRTSKETVAAVEGTGLAGIYYARDSRRVYPYGSLACQVIGFSSSDGTGLTGIERQYDEYLAGVKGEIVYETDLVGAEIEGTGASYIPAEDGLSVTLTLDARIQSLAEEVMARALEEHGAKAARCIVLDPSDFSVLAMVNLPSYDLNDIPREDAAQLNALSRNALVSDVYEPGSTFKIVTAAADLEEYLRGNRGAYSPEAVFSSSRTRNVEGSTIRCWSDHKNGKHANLTLAGALNNSCNPCFVDIVLSLGKETFYDYLEKFHFGSATGIDFSGEAIGMLLAEATLKNSDLARIGFGQSIAVTPLQLACAAAAAVNGGYYYAPRLVKAVSSENGAVRIEFSRRLLGRTVSEETSRLLSSMLEGVVKEGSGKQAYVEGLRVAGKTGTAQKYENGHIAAGKYVSSFVGYFPADEPRYLALVIVDEPQGSYYGSTVAAPCAGEIFRGIAEMMDISFEEVTH</sequence>
<dbReference type="PANTHER" id="PTHR30627">
    <property type="entry name" value="PEPTIDOGLYCAN D,D-TRANSPEPTIDASE"/>
    <property type="match status" value="1"/>
</dbReference>
<proteinExistence type="inferred from homology"/>
<dbReference type="Pfam" id="PF00905">
    <property type="entry name" value="Transpeptidase"/>
    <property type="match status" value="1"/>
</dbReference>
<dbReference type="InterPro" id="IPR005311">
    <property type="entry name" value="PBP_dimer"/>
</dbReference>
<feature type="domain" description="Penicillin-binding protein dimerisation" evidence="5">
    <location>
        <begin position="31"/>
        <end position="175"/>
    </location>
</feature>
<comment type="similarity">
    <text evidence="2">Belongs to the transpeptidase family.</text>
</comment>
<evidence type="ECO:0000259" key="5">
    <source>
        <dbReference type="Pfam" id="PF03717"/>
    </source>
</evidence>
<evidence type="ECO:0000313" key="7">
    <source>
        <dbReference type="Proteomes" id="UP000824102"/>
    </source>
</evidence>
<dbReference type="PANTHER" id="PTHR30627:SF1">
    <property type="entry name" value="PEPTIDOGLYCAN D,D-TRANSPEPTIDASE FTSI"/>
    <property type="match status" value="1"/>
</dbReference>
<dbReference type="EMBL" id="DXBB01000016">
    <property type="protein sequence ID" value="HIZ72110.1"/>
    <property type="molecule type" value="Genomic_DNA"/>
</dbReference>
<protein>
    <submittedName>
        <fullName evidence="6">Stage V sporulation protein D</fullName>
    </submittedName>
</protein>
<accession>A0A9D2JYA1</accession>
<dbReference type="Pfam" id="PF03717">
    <property type="entry name" value="PBP_dimer"/>
    <property type="match status" value="1"/>
</dbReference>
<dbReference type="SUPFAM" id="SSF56601">
    <property type="entry name" value="beta-lactamase/transpeptidase-like"/>
    <property type="match status" value="1"/>
</dbReference>